<feature type="domain" description="Cation efflux protein cytoplasmic" evidence="10">
    <location>
        <begin position="267"/>
        <end position="317"/>
    </location>
</feature>
<name>A0AA40EW15_9PEZI</name>
<keyword evidence="5" id="KW-0862">Zinc</keyword>
<evidence type="ECO:0000256" key="8">
    <source>
        <dbReference type="SAM" id="Phobius"/>
    </source>
</evidence>
<feature type="transmembrane region" description="Helical" evidence="8">
    <location>
        <begin position="238"/>
        <end position="255"/>
    </location>
</feature>
<accession>A0AA40EW15</accession>
<feature type="domain" description="Cation efflux protein transmembrane" evidence="9">
    <location>
        <begin position="12"/>
        <end position="263"/>
    </location>
</feature>
<feature type="transmembrane region" description="Helical" evidence="8">
    <location>
        <begin position="116"/>
        <end position="135"/>
    </location>
</feature>
<evidence type="ECO:0000256" key="3">
    <source>
        <dbReference type="ARBA" id="ARBA00022448"/>
    </source>
</evidence>
<dbReference type="PANTHER" id="PTHR45820">
    <property type="entry name" value="FI23527P1"/>
    <property type="match status" value="1"/>
</dbReference>
<dbReference type="SUPFAM" id="SSF161111">
    <property type="entry name" value="Cation efflux protein transmembrane domain-like"/>
    <property type="match status" value="1"/>
</dbReference>
<dbReference type="EMBL" id="JAUKUD010000004">
    <property type="protein sequence ID" value="KAK0746618.1"/>
    <property type="molecule type" value="Genomic_DNA"/>
</dbReference>
<dbReference type="Pfam" id="PF01545">
    <property type="entry name" value="Cation_efflux"/>
    <property type="match status" value="1"/>
</dbReference>
<protein>
    <submittedName>
        <fullName evidence="11">Cation efflux system protein czcD</fullName>
    </submittedName>
</protein>
<dbReference type="GO" id="GO:0005385">
    <property type="term" value="F:zinc ion transmembrane transporter activity"/>
    <property type="evidence" value="ECO:0007669"/>
    <property type="project" value="TreeGrafter"/>
</dbReference>
<feature type="transmembrane region" description="Helical" evidence="8">
    <location>
        <begin position="80"/>
        <end position="101"/>
    </location>
</feature>
<organism evidence="11 12">
    <name type="scientific">Schizothecium vesticola</name>
    <dbReference type="NCBI Taxonomy" id="314040"/>
    <lineage>
        <taxon>Eukaryota</taxon>
        <taxon>Fungi</taxon>
        <taxon>Dikarya</taxon>
        <taxon>Ascomycota</taxon>
        <taxon>Pezizomycotina</taxon>
        <taxon>Sordariomycetes</taxon>
        <taxon>Sordariomycetidae</taxon>
        <taxon>Sordariales</taxon>
        <taxon>Schizotheciaceae</taxon>
        <taxon>Schizothecium</taxon>
    </lineage>
</organism>
<dbReference type="InterPro" id="IPR002524">
    <property type="entry name" value="Cation_efflux"/>
</dbReference>
<dbReference type="InterPro" id="IPR058533">
    <property type="entry name" value="Cation_efflux_TM"/>
</dbReference>
<dbReference type="GO" id="GO:0016020">
    <property type="term" value="C:membrane"/>
    <property type="evidence" value="ECO:0007669"/>
    <property type="project" value="UniProtKB-SubCell"/>
</dbReference>
<feature type="transmembrane region" description="Helical" evidence="8">
    <location>
        <begin position="41"/>
        <end position="60"/>
    </location>
</feature>
<reference evidence="11" key="1">
    <citation type="submission" date="2023-06" db="EMBL/GenBank/DDBJ databases">
        <title>Genome-scale phylogeny and comparative genomics of the fungal order Sordariales.</title>
        <authorList>
            <consortium name="Lawrence Berkeley National Laboratory"/>
            <person name="Hensen N."/>
            <person name="Bonometti L."/>
            <person name="Westerberg I."/>
            <person name="Brannstrom I.O."/>
            <person name="Guillou S."/>
            <person name="Cros-Aarteil S."/>
            <person name="Calhoun S."/>
            <person name="Haridas S."/>
            <person name="Kuo A."/>
            <person name="Mondo S."/>
            <person name="Pangilinan J."/>
            <person name="Riley R."/>
            <person name="LaButti K."/>
            <person name="Andreopoulos B."/>
            <person name="Lipzen A."/>
            <person name="Chen C."/>
            <person name="Yanf M."/>
            <person name="Daum C."/>
            <person name="Ng V."/>
            <person name="Clum A."/>
            <person name="Steindorff A."/>
            <person name="Ohm R."/>
            <person name="Martin F."/>
            <person name="Silar P."/>
            <person name="Natvig D."/>
            <person name="Lalanne C."/>
            <person name="Gautier V."/>
            <person name="Ament-velasquez S.L."/>
            <person name="Kruys A."/>
            <person name="Hutchinson M.I."/>
            <person name="Powell A.J."/>
            <person name="Barry K."/>
            <person name="Miller A.N."/>
            <person name="Grigoriev I.V."/>
            <person name="Debuchy R."/>
            <person name="Gladieux P."/>
            <person name="Thoren M.H."/>
            <person name="Johannesson H."/>
        </authorList>
    </citation>
    <scope>NUCLEOTIDE SEQUENCE</scope>
    <source>
        <strain evidence="11">SMH3187-1</strain>
    </source>
</reference>
<gene>
    <name evidence="11" type="ORF">B0T18DRAFT_429549</name>
</gene>
<dbReference type="PANTHER" id="PTHR45820:SF5">
    <property type="entry name" value="DIFFUSION FACILITATOR FAMILY METAL ION TRANSPORTER, PUTATIVE-RELATED"/>
    <property type="match status" value="1"/>
</dbReference>
<dbReference type="InterPro" id="IPR027469">
    <property type="entry name" value="Cation_efflux_TMD_sf"/>
</dbReference>
<dbReference type="InterPro" id="IPR036837">
    <property type="entry name" value="Cation_efflux_CTD_sf"/>
</dbReference>
<sequence>MAFKVKPKQKLLATILLYLCFFLAELGLSLRTKSLALTADAFHYLNDLVGFIIALAAIIVNDRDKPAPTSFTFGWQRAPVLGAFFNGVLLLALGFSIFFQSLERFMTPQTLESPELVLYIGCAGLALNLLSVALLHEYHGHSHGHSHSRHVHDISDHDAEISPPSDIDSNGRSPAYLNHHSEHVHFKKPETTPHHRDLGMLGVVIHVACDALNNIGVIIAAIVIKYTHGKGTAYADPAVSSFISLMIVASAYPLIKRSGAILLQSCPDGLDVKAIRADLEAIPGIDSVHELHIWRVNENKTVVSVHIVMVDDDLASFMSRAQIVRQCLHAYGLHSATLEPEFRPKTVAEETRKAGVLVQCQAVCSAECESLGCCGGSPVMPGV</sequence>
<keyword evidence="7 8" id="KW-0472">Membrane</keyword>
<evidence type="ECO:0000256" key="5">
    <source>
        <dbReference type="ARBA" id="ARBA00022833"/>
    </source>
</evidence>
<dbReference type="NCBIfam" id="TIGR01297">
    <property type="entry name" value="CDF"/>
    <property type="match status" value="1"/>
</dbReference>
<evidence type="ECO:0000313" key="12">
    <source>
        <dbReference type="Proteomes" id="UP001172155"/>
    </source>
</evidence>
<dbReference type="GO" id="GO:0006882">
    <property type="term" value="P:intracellular zinc ion homeostasis"/>
    <property type="evidence" value="ECO:0007669"/>
    <property type="project" value="TreeGrafter"/>
</dbReference>
<evidence type="ECO:0000259" key="10">
    <source>
        <dbReference type="Pfam" id="PF16916"/>
    </source>
</evidence>
<evidence type="ECO:0000259" key="9">
    <source>
        <dbReference type="Pfam" id="PF01545"/>
    </source>
</evidence>
<dbReference type="SUPFAM" id="SSF160240">
    <property type="entry name" value="Cation efflux protein cytoplasmic domain-like"/>
    <property type="match status" value="1"/>
</dbReference>
<comment type="similarity">
    <text evidence="2">Belongs to the cation diffusion facilitator (CDF) transporter (TC 2.A.4) family. SLC30A subfamily.</text>
</comment>
<keyword evidence="3" id="KW-0813">Transport</keyword>
<evidence type="ECO:0000256" key="4">
    <source>
        <dbReference type="ARBA" id="ARBA00022692"/>
    </source>
</evidence>
<dbReference type="Gene3D" id="1.20.1510.10">
    <property type="entry name" value="Cation efflux protein transmembrane domain"/>
    <property type="match status" value="1"/>
</dbReference>
<keyword evidence="12" id="KW-1185">Reference proteome</keyword>
<dbReference type="Proteomes" id="UP001172155">
    <property type="component" value="Unassembled WGS sequence"/>
</dbReference>
<keyword evidence="6 8" id="KW-1133">Transmembrane helix</keyword>
<proteinExistence type="inferred from homology"/>
<comment type="subcellular location">
    <subcellularLocation>
        <location evidence="1">Membrane</location>
        <topology evidence="1">Multi-pass membrane protein</topology>
    </subcellularLocation>
</comment>
<evidence type="ECO:0000256" key="6">
    <source>
        <dbReference type="ARBA" id="ARBA00022989"/>
    </source>
</evidence>
<evidence type="ECO:0000256" key="1">
    <source>
        <dbReference type="ARBA" id="ARBA00004141"/>
    </source>
</evidence>
<dbReference type="InterPro" id="IPR027470">
    <property type="entry name" value="Cation_efflux_CTD"/>
</dbReference>
<comment type="caution">
    <text evidence="11">The sequence shown here is derived from an EMBL/GenBank/DDBJ whole genome shotgun (WGS) entry which is preliminary data.</text>
</comment>
<feature type="transmembrane region" description="Helical" evidence="8">
    <location>
        <begin position="198"/>
        <end position="226"/>
    </location>
</feature>
<evidence type="ECO:0000256" key="7">
    <source>
        <dbReference type="ARBA" id="ARBA00023136"/>
    </source>
</evidence>
<evidence type="ECO:0000256" key="2">
    <source>
        <dbReference type="ARBA" id="ARBA00008873"/>
    </source>
</evidence>
<dbReference type="AlphaFoldDB" id="A0AA40EW15"/>
<dbReference type="Pfam" id="PF16916">
    <property type="entry name" value="ZT_dimer"/>
    <property type="match status" value="1"/>
</dbReference>
<evidence type="ECO:0000313" key="11">
    <source>
        <dbReference type="EMBL" id="KAK0746618.1"/>
    </source>
</evidence>
<keyword evidence="4 8" id="KW-0812">Transmembrane</keyword>